<dbReference type="GO" id="GO:0009611">
    <property type="term" value="P:response to wounding"/>
    <property type="evidence" value="ECO:0007669"/>
    <property type="project" value="InterPro"/>
</dbReference>
<comment type="similarity">
    <text evidence="1">Belongs to the protease inhibitor I13 (potato type I serine protease inhibitor) family.</text>
</comment>
<keyword evidence="5" id="KW-1185">Reference proteome</keyword>
<sequence>MTDVTIRKKTSWPEVVGMGALEAASKIREDRPDIHIQLHRLGYHAPPGYDGHRVRLILVPAKYTVAVTPCVG</sequence>
<evidence type="ECO:0000313" key="5">
    <source>
        <dbReference type="Proteomes" id="UP001231189"/>
    </source>
</evidence>
<dbReference type="GO" id="GO:0004867">
    <property type="term" value="F:serine-type endopeptidase inhibitor activity"/>
    <property type="evidence" value="ECO:0007669"/>
    <property type="project" value="UniProtKB-KW"/>
</dbReference>
<dbReference type="PANTHER" id="PTHR33091">
    <property type="entry name" value="PROTEIN, PUTATIVE, EXPRESSED-RELATED"/>
    <property type="match status" value="1"/>
</dbReference>
<name>A0AAD8R5B8_LOLMU</name>
<dbReference type="InterPro" id="IPR036354">
    <property type="entry name" value="Prot_inh_pot1_sf"/>
</dbReference>
<evidence type="ECO:0000256" key="3">
    <source>
        <dbReference type="ARBA" id="ARBA00022900"/>
    </source>
</evidence>
<dbReference type="AlphaFoldDB" id="A0AAD8R5B8"/>
<gene>
    <name evidence="4" type="ORF">QYE76_019883</name>
</gene>
<dbReference type="Gene3D" id="3.30.10.10">
    <property type="entry name" value="Trypsin Inhibitor V, subunit A"/>
    <property type="match status" value="1"/>
</dbReference>
<evidence type="ECO:0000313" key="4">
    <source>
        <dbReference type="EMBL" id="KAK1614366.1"/>
    </source>
</evidence>
<evidence type="ECO:0000256" key="2">
    <source>
        <dbReference type="ARBA" id="ARBA00022690"/>
    </source>
</evidence>
<dbReference type="SUPFAM" id="SSF54654">
    <property type="entry name" value="CI-2 family of serine protease inhibitors"/>
    <property type="match status" value="1"/>
</dbReference>
<dbReference type="InterPro" id="IPR000864">
    <property type="entry name" value="Prot_inh_pot1"/>
</dbReference>
<comment type="caution">
    <text evidence="4">The sequence shown here is derived from an EMBL/GenBank/DDBJ whole genome shotgun (WGS) entry which is preliminary data.</text>
</comment>
<dbReference type="PANTHER" id="PTHR33091:SF92">
    <property type="entry name" value="OS02G0124300 PROTEIN"/>
    <property type="match status" value="1"/>
</dbReference>
<dbReference type="Proteomes" id="UP001231189">
    <property type="component" value="Unassembled WGS sequence"/>
</dbReference>
<organism evidence="4 5">
    <name type="scientific">Lolium multiflorum</name>
    <name type="common">Italian ryegrass</name>
    <name type="synonym">Lolium perenne subsp. multiflorum</name>
    <dbReference type="NCBI Taxonomy" id="4521"/>
    <lineage>
        <taxon>Eukaryota</taxon>
        <taxon>Viridiplantae</taxon>
        <taxon>Streptophyta</taxon>
        <taxon>Embryophyta</taxon>
        <taxon>Tracheophyta</taxon>
        <taxon>Spermatophyta</taxon>
        <taxon>Magnoliopsida</taxon>
        <taxon>Liliopsida</taxon>
        <taxon>Poales</taxon>
        <taxon>Poaceae</taxon>
        <taxon>BOP clade</taxon>
        <taxon>Pooideae</taxon>
        <taxon>Poodae</taxon>
        <taxon>Poeae</taxon>
        <taxon>Poeae Chloroplast Group 2 (Poeae type)</taxon>
        <taxon>Loliodinae</taxon>
        <taxon>Loliinae</taxon>
        <taxon>Lolium</taxon>
    </lineage>
</organism>
<reference evidence="4" key="1">
    <citation type="submission" date="2023-07" db="EMBL/GenBank/DDBJ databases">
        <title>A chromosome-level genome assembly of Lolium multiflorum.</title>
        <authorList>
            <person name="Chen Y."/>
            <person name="Copetti D."/>
            <person name="Kolliker R."/>
            <person name="Studer B."/>
        </authorList>
    </citation>
    <scope>NUCLEOTIDE SEQUENCE</scope>
    <source>
        <strain evidence="4">02402/16</strain>
        <tissue evidence="4">Leaf</tissue>
    </source>
</reference>
<dbReference type="EMBL" id="JAUUTY010000006">
    <property type="protein sequence ID" value="KAK1614366.1"/>
    <property type="molecule type" value="Genomic_DNA"/>
</dbReference>
<keyword evidence="3" id="KW-0722">Serine protease inhibitor</keyword>
<keyword evidence="2" id="KW-0646">Protease inhibitor</keyword>
<evidence type="ECO:0000256" key="1">
    <source>
        <dbReference type="ARBA" id="ARBA00008210"/>
    </source>
</evidence>
<accession>A0AAD8R5B8</accession>
<dbReference type="Pfam" id="PF00280">
    <property type="entry name" value="potato_inhibit"/>
    <property type="match status" value="1"/>
</dbReference>
<protein>
    <submittedName>
        <fullName evidence="4">Uncharacterized protein</fullName>
    </submittedName>
</protein>
<proteinExistence type="inferred from homology"/>
<dbReference type="PROSITE" id="PS00285">
    <property type="entry name" value="POTATO_INHIBITOR"/>
    <property type="match status" value="1"/>
</dbReference>